<dbReference type="OrthoDB" id="4124121at2"/>
<comment type="caution">
    <text evidence="3">The sequence shown here is derived from an EMBL/GenBank/DDBJ whole genome shotgun (WGS) entry which is preliminary data.</text>
</comment>
<dbReference type="InterPro" id="IPR051557">
    <property type="entry name" value="NipSnap_domain"/>
</dbReference>
<dbReference type="InterPro" id="IPR011008">
    <property type="entry name" value="Dimeric_a/b-barrel"/>
</dbReference>
<evidence type="ECO:0000259" key="2">
    <source>
        <dbReference type="Pfam" id="PF07978"/>
    </source>
</evidence>
<dbReference type="PANTHER" id="PTHR21017">
    <property type="entry name" value="NIPSNAP-RELATED"/>
    <property type="match status" value="1"/>
</dbReference>
<comment type="similarity">
    <text evidence="1">Belongs to the NipSnap family.</text>
</comment>
<dbReference type="Pfam" id="PF07978">
    <property type="entry name" value="NIPSNAP"/>
    <property type="match status" value="2"/>
</dbReference>
<gene>
    <name evidence="3" type="ORF">DOO78_23150</name>
</gene>
<dbReference type="Gene3D" id="3.30.70.100">
    <property type="match status" value="2"/>
</dbReference>
<dbReference type="AlphaFoldDB" id="A0A327M0G8"/>
<dbReference type="SUPFAM" id="SSF54909">
    <property type="entry name" value="Dimeric alpha+beta barrel"/>
    <property type="match status" value="2"/>
</dbReference>
<protein>
    <recommendedName>
        <fullName evidence="2">NIPSNAP domain-containing protein</fullName>
    </recommendedName>
</protein>
<organism evidence="3 4">
    <name type="scientific">Roseicella frigidaeris</name>
    <dbReference type="NCBI Taxonomy" id="2230885"/>
    <lineage>
        <taxon>Bacteria</taxon>
        <taxon>Pseudomonadati</taxon>
        <taxon>Pseudomonadota</taxon>
        <taxon>Alphaproteobacteria</taxon>
        <taxon>Acetobacterales</taxon>
        <taxon>Roseomonadaceae</taxon>
        <taxon>Roseicella</taxon>
    </lineage>
</organism>
<feature type="domain" description="NIPSNAP" evidence="2">
    <location>
        <begin position="144"/>
        <end position="243"/>
    </location>
</feature>
<dbReference type="EMBL" id="QLIX01000028">
    <property type="protein sequence ID" value="RAI56036.1"/>
    <property type="molecule type" value="Genomic_DNA"/>
</dbReference>
<name>A0A327M0G8_9PROT</name>
<accession>A0A327M0G8</accession>
<evidence type="ECO:0000313" key="4">
    <source>
        <dbReference type="Proteomes" id="UP000249065"/>
    </source>
</evidence>
<sequence length="245" mass="27734">MRHCRPAARSGDTRREEEPMFIEQRIYTAHPGKLPAWLKCYGEIGGPASSRTLTPLMGMFTVEFGQINRVLFLRGFDDIDQRERGLAARDADPEWKRFLEESRGIGALVAQEAKLLKTVPFSPIQTVGQPFKRTIEGEQMFVDHRTYDFEPGRINAWIEAYRDIGKPVQDRLLGQLLFFAVTECGPINQAVFAWAYSSMADRDRRRTAMAADPGWAEFQKATGGLGALKAQTTMILKPVPWSPIR</sequence>
<dbReference type="PANTHER" id="PTHR21017:SF17">
    <property type="entry name" value="PROTEIN NIPSNAP"/>
    <property type="match status" value="1"/>
</dbReference>
<evidence type="ECO:0000313" key="3">
    <source>
        <dbReference type="EMBL" id="RAI56036.1"/>
    </source>
</evidence>
<feature type="domain" description="NIPSNAP" evidence="2">
    <location>
        <begin position="23"/>
        <end position="123"/>
    </location>
</feature>
<evidence type="ECO:0000256" key="1">
    <source>
        <dbReference type="ARBA" id="ARBA00005291"/>
    </source>
</evidence>
<keyword evidence="4" id="KW-1185">Reference proteome</keyword>
<proteinExistence type="inferred from homology"/>
<dbReference type="Proteomes" id="UP000249065">
    <property type="component" value="Unassembled WGS sequence"/>
</dbReference>
<reference evidence="4" key="1">
    <citation type="submission" date="2018-06" db="EMBL/GenBank/DDBJ databases">
        <authorList>
            <person name="Khan S.A."/>
        </authorList>
    </citation>
    <scope>NUCLEOTIDE SEQUENCE [LARGE SCALE GENOMIC DNA]</scope>
    <source>
        <strain evidence="4">DB-1506</strain>
    </source>
</reference>
<dbReference type="InterPro" id="IPR012577">
    <property type="entry name" value="NIPSNAP"/>
</dbReference>